<dbReference type="EMBL" id="MDLC01000029">
    <property type="protein sequence ID" value="ODS23420.1"/>
    <property type="molecule type" value="Genomic_DNA"/>
</dbReference>
<comment type="caution">
    <text evidence="10">The sequence shown here is derived from an EMBL/GenBank/DDBJ whole genome shotgun (WGS) entry which is preliminary data.</text>
</comment>
<evidence type="ECO:0000256" key="7">
    <source>
        <dbReference type="ARBA" id="ARBA00022839"/>
    </source>
</evidence>
<dbReference type="InterPro" id="IPR003029">
    <property type="entry name" value="S1_domain"/>
</dbReference>
<dbReference type="InterPro" id="IPR004476">
    <property type="entry name" value="RNase_II/RNase_R"/>
</dbReference>
<dbReference type="Proteomes" id="UP000242502">
    <property type="component" value="Unassembled WGS sequence"/>
</dbReference>
<dbReference type="SMART" id="SM00955">
    <property type="entry name" value="RNB"/>
    <property type="match status" value="1"/>
</dbReference>
<evidence type="ECO:0000313" key="11">
    <source>
        <dbReference type="Proteomes" id="UP000242502"/>
    </source>
</evidence>
<keyword evidence="4" id="KW-0963">Cytoplasm</keyword>
<dbReference type="GO" id="GO:0003723">
    <property type="term" value="F:RNA binding"/>
    <property type="evidence" value="ECO:0007669"/>
    <property type="project" value="UniProtKB-KW"/>
</dbReference>
<sequence>MLSNDQLNQLNQLKHDIRASKDICQGVVKATSGRYGFVALSDGRNAFLNPEQMKRVFSGDTVDVEVTKNDKDQYEAQLEKLISSPVSHLSGRYRVRGKGHFIVTDLPNFSRWIFIPPKDRAKCEEGHYVTAKITHHPFKDSRPQAKITHNIGNKQTENLYWHYTIGKFQLDQHFPKGAYEQSKNIQAQEITTADKSNRQDLTHIPFVTIDSATTRDMDDALSIIDTGSGWTLLVAITDPSADINQGCPIDQSALERAQTIYFPGKPLPMLPETLSVERYSLKSHRHRLSLVFQCDIDYEGQIKNFGFISAIVQSHAKLSYAQVAALLEKRVYNTPEQLSDATPFEQQLLQLQACSQALQEYRRKHYIVTENKPDFALYLDNQGKLNHIEKIERTSAHTIVEESMLLTNRCAGKFLAAHQAGLYIKHRGYCKERRSEIEALLSEKMGCKVESTDQLENFVSTIKVLQSQEKYQPLLSIQQRFLEQSQLTKQAAPHFGLGFPYYATITSPIRRFQDLYNQRIIHQLLAGKKPEALSDKKLEKLQQAINNNREATRFMEQWLIADYMKKYIGHCFTGTISLLTNQGVGIRLNDTGVEGFIAAKRPDKKNPDAPSDKLSFNHQRMELLWNDKPILLDQVVTIKLISIDNTKKKLAFYWAEEEEIYTKTASA</sequence>
<keyword evidence="7" id="KW-0269">Exonuclease</keyword>
<evidence type="ECO:0000256" key="2">
    <source>
        <dbReference type="ARBA" id="ARBA00004496"/>
    </source>
</evidence>
<dbReference type="PANTHER" id="PTHR23355">
    <property type="entry name" value="RIBONUCLEASE"/>
    <property type="match status" value="1"/>
</dbReference>
<evidence type="ECO:0000256" key="1">
    <source>
        <dbReference type="ARBA" id="ARBA00001849"/>
    </source>
</evidence>
<evidence type="ECO:0000256" key="4">
    <source>
        <dbReference type="ARBA" id="ARBA00022490"/>
    </source>
</evidence>
<protein>
    <recommendedName>
        <fullName evidence="3">exoribonuclease II</fullName>
        <ecNumber evidence="3">3.1.13.1</ecNumber>
    </recommendedName>
</protein>
<dbReference type="InterPro" id="IPR050180">
    <property type="entry name" value="RNR_Ribonuclease"/>
</dbReference>
<evidence type="ECO:0000313" key="10">
    <source>
        <dbReference type="EMBL" id="ODS23420.1"/>
    </source>
</evidence>
<keyword evidence="6" id="KW-0378">Hydrolase</keyword>
<dbReference type="InterPro" id="IPR040476">
    <property type="entry name" value="CSD2"/>
</dbReference>
<organism evidence="10 11">
    <name type="scientific">Candidatus Endobugula sertula</name>
    <name type="common">Bugula neritina bacterial symbiont</name>
    <dbReference type="NCBI Taxonomy" id="62101"/>
    <lineage>
        <taxon>Bacteria</taxon>
        <taxon>Pseudomonadati</taxon>
        <taxon>Pseudomonadota</taxon>
        <taxon>Gammaproteobacteria</taxon>
        <taxon>Cellvibrionales</taxon>
        <taxon>Cellvibrionaceae</taxon>
        <taxon>Candidatus Endobugula</taxon>
    </lineage>
</organism>
<dbReference type="AlphaFoldDB" id="A0A1D2QPE7"/>
<gene>
    <name evidence="10" type="ORF">AB835_09050</name>
</gene>
<comment type="subcellular location">
    <subcellularLocation>
        <location evidence="2">Cytoplasm</location>
    </subcellularLocation>
</comment>
<dbReference type="PROSITE" id="PS50126">
    <property type="entry name" value="S1"/>
    <property type="match status" value="1"/>
</dbReference>
<dbReference type="GO" id="GO:0005829">
    <property type="term" value="C:cytosol"/>
    <property type="evidence" value="ECO:0007669"/>
    <property type="project" value="TreeGrafter"/>
</dbReference>
<dbReference type="Pfam" id="PF08206">
    <property type="entry name" value="OB_RNB"/>
    <property type="match status" value="1"/>
</dbReference>
<dbReference type="NCBIfam" id="TIGR00358">
    <property type="entry name" value="3_prime_RNase"/>
    <property type="match status" value="1"/>
</dbReference>
<keyword evidence="8" id="KW-0694">RNA-binding</keyword>
<evidence type="ECO:0000256" key="3">
    <source>
        <dbReference type="ARBA" id="ARBA00012163"/>
    </source>
</evidence>
<proteinExistence type="predicted"/>
<evidence type="ECO:0000259" key="9">
    <source>
        <dbReference type="PROSITE" id="PS50126"/>
    </source>
</evidence>
<dbReference type="Pfam" id="PF17876">
    <property type="entry name" value="CSD2"/>
    <property type="match status" value="1"/>
</dbReference>
<keyword evidence="5" id="KW-0540">Nuclease</keyword>
<feature type="domain" description="S1 motif" evidence="9">
    <location>
        <begin position="569"/>
        <end position="655"/>
    </location>
</feature>
<name>A0A1D2QPE7_9GAMM</name>
<dbReference type="Pfam" id="PF00773">
    <property type="entry name" value="RNB"/>
    <property type="match status" value="1"/>
</dbReference>
<dbReference type="EC" id="3.1.13.1" evidence="3"/>
<dbReference type="InterPro" id="IPR001900">
    <property type="entry name" value="RNase_II/R"/>
</dbReference>
<reference evidence="10 11" key="1">
    <citation type="journal article" date="2016" name="Appl. Environ. Microbiol.">
        <title>Lack of Overt Genome Reduction in the Bryostatin-Producing Bryozoan Symbiont "Candidatus Endobugula sertula".</title>
        <authorList>
            <person name="Miller I.J."/>
            <person name="Vanee N."/>
            <person name="Fong S.S."/>
            <person name="Lim-Fong G.E."/>
            <person name="Kwan J.C."/>
        </authorList>
    </citation>
    <scope>NUCLEOTIDE SEQUENCE [LARGE SCALE GENOMIC DNA]</scope>
    <source>
        <strain evidence="10">AB1-4</strain>
    </source>
</reference>
<accession>A0A1D2QPE7</accession>
<comment type="catalytic activity">
    <reaction evidence="1">
        <text>Exonucleolytic cleavage in the 3'- to 5'-direction to yield nucleoside 5'-phosphates.</text>
        <dbReference type="EC" id="3.1.13.1"/>
    </reaction>
</comment>
<evidence type="ECO:0000256" key="8">
    <source>
        <dbReference type="ARBA" id="ARBA00022884"/>
    </source>
</evidence>
<evidence type="ECO:0000256" key="5">
    <source>
        <dbReference type="ARBA" id="ARBA00022722"/>
    </source>
</evidence>
<evidence type="ECO:0000256" key="6">
    <source>
        <dbReference type="ARBA" id="ARBA00022801"/>
    </source>
</evidence>
<dbReference type="STRING" id="62101.AB835_09050"/>
<dbReference type="Gene3D" id="2.40.50.140">
    <property type="entry name" value="Nucleic acid-binding proteins"/>
    <property type="match status" value="1"/>
</dbReference>
<dbReference type="PANTHER" id="PTHR23355:SF37">
    <property type="entry name" value="EXORIBONUCLEASE 2"/>
    <property type="match status" value="1"/>
</dbReference>
<dbReference type="InterPro" id="IPR012340">
    <property type="entry name" value="NA-bd_OB-fold"/>
</dbReference>
<dbReference type="GO" id="GO:0008859">
    <property type="term" value="F:exoribonuclease II activity"/>
    <property type="evidence" value="ECO:0007669"/>
    <property type="project" value="UniProtKB-EC"/>
</dbReference>
<dbReference type="InterPro" id="IPR013223">
    <property type="entry name" value="RNase_B_OB_dom"/>
</dbReference>
<dbReference type="GO" id="GO:0006402">
    <property type="term" value="P:mRNA catabolic process"/>
    <property type="evidence" value="ECO:0007669"/>
    <property type="project" value="TreeGrafter"/>
</dbReference>
<dbReference type="SUPFAM" id="SSF50249">
    <property type="entry name" value="Nucleic acid-binding proteins"/>
    <property type="match status" value="3"/>
</dbReference>